<reference evidence="2" key="1">
    <citation type="submission" date="2013-12" db="EMBL/GenBank/DDBJ databases">
        <authorList>
            <person name="Omoto C.K."/>
            <person name="Sibley D."/>
            <person name="Venepally P."/>
            <person name="Hadjithomas M."/>
            <person name="Karamycheva S."/>
            <person name="Brunk B."/>
            <person name="Roos D."/>
            <person name="Caler E."/>
            <person name="Lorenzi H."/>
        </authorList>
    </citation>
    <scope>NUCLEOTIDE SEQUENCE</scope>
</reference>
<comment type="caution">
    <text evidence="2">The sequence shown here is derived from an EMBL/GenBank/DDBJ whole genome shotgun (WGS) entry which is preliminary data.</text>
</comment>
<dbReference type="AlphaFoldDB" id="A0A023B5Q9"/>
<accession>A0A023B5Q9</accession>
<feature type="compositionally biased region" description="Basic and acidic residues" evidence="1">
    <location>
        <begin position="575"/>
        <end position="589"/>
    </location>
</feature>
<protein>
    <submittedName>
        <fullName evidence="2">Uncharacterized protein</fullName>
    </submittedName>
</protein>
<evidence type="ECO:0000313" key="3">
    <source>
        <dbReference type="Proteomes" id="UP000019763"/>
    </source>
</evidence>
<dbReference type="RefSeq" id="XP_011130730.1">
    <property type="nucleotide sequence ID" value="XM_011132428.1"/>
</dbReference>
<evidence type="ECO:0000313" key="2">
    <source>
        <dbReference type="EMBL" id="EZG62258.1"/>
    </source>
</evidence>
<proteinExistence type="predicted"/>
<feature type="region of interest" description="Disordered" evidence="1">
    <location>
        <begin position="573"/>
        <end position="622"/>
    </location>
</feature>
<sequence length="732" mass="81253">MKAIFSSQANGVVAVVLSAFTMPAKGVLTEEDVVRGARVCKAEMERSWPSWLQRKMANRKSLRPFTWSVHPGAGAERDADKDAVALVTLVHVLSGEVRKRSPRAAAIRARLRHAQEQLYTRIADKLNERCEALQTGTDALSACCRRLTLLAIKDTLAFETAFQTKVGIEKGTKMEKGIKTEAERAVQQFRMHYMDVARQVEKLLGLLPASKFELLPALVDKCLGNALVLNLEREQGCPILKSVARYLFLRLFDISVAAARHGICTVLQLKRRQDFEDVVDYVRHMTVLGQPVVDEDEAEQDEMLQEPSRLDRLRAFGRRASLDLLGRRPSLTRMVNLGRKASLDHSGLAHLNANGRKNSLGLTERRGSLGLRKGSVGLSSLGLGLGRNFGFGREDSDCQESLDSALRAYAAEQRQARNELVNLYRGVCGVAGTLLSDDQLAQLPYYLTQTDIDRLTAGEVLDTQEVGFPNPRVADLAEVWNERLVSDLYPWLNRLAQYKIGPITAKDGELKKPKTVEAKTPKPLKMSEFNPKREVYHNPFVSSEPTEWQESRSERSLVLRNEEGDLCLPSATRLEAAHEPTHEPAERTTGKTTSAGTIPVSGAVPPGTASVSGPETSTDLDRRHTFHSLRRLPNAATRRLARERSSLGASVRRQVNAKAAGLSLIRRIMGQSPVRTPVLQPVGCREEIDPRFVGLRGRVRFADLTGHSDCWANLLYRTPKYKGGTLRSVEPL</sequence>
<dbReference type="EMBL" id="AFNH02000662">
    <property type="protein sequence ID" value="EZG62258.1"/>
    <property type="molecule type" value="Genomic_DNA"/>
</dbReference>
<organism evidence="2 3">
    <name type="scientific">Gregarina niphandrodes</name>
    <name type="common">Septate eugregarine</name>
    <dbReference type="NCBI Taxonomy" id="110365"/>
    <lineage>
        <taxon>Eukaryota</taxon>
        <taxon>Sar</taxon>
        <taxon>Alveolata</taxon>
        <taxon>Apicomplexa</taxon>
        <taxon>Conoidasida</taxon>
        <taxon>Gregarinasina</taxon>
        <taxon>Eugregarinorida</taxon>
        <taxon>Gregarinidae</taxon>
        <taxon>Gregarina</taxon>
    </lineage>
</organism>
<keyword evidence="3" id="KW-1185">Reference proteome</keyword>
<evidence type="ECO:0000256" key="1">
    <source>
        <dbReference type="SAM" id="MobiDB-lite"/>
    </source>
</evidence>
<gene>
    <name evidence="2" type="ORF">GNI_088150</name>
</gene>
<dbReference type="VEuPathDB" id="CryptoDB:GNI_088150"/>
<dbReference type="GeneID" id="22913142"/>
<dbReference type="Proteomes" id="UP000019763">
    <property type="component" value="Unassembled WGS sequence"/>
</dbReference>
<name>A0A023B5Q9_GRENI</name>